<evidence type="ECO:0000256" key="1">
    <source>
        <dbReference type="SAM" id="MobiDB-lite"/>
    </source>
</evidence>
<reference evidence="2" key="1">
    <citation type="submission" date="2016-10" db="EMBL/GenBank/DDBJ databases">
        <title>Sequence of Gallionella enrichment culture.</title>
        <authorList>
            <person name="Poehlein A."/>
            <person name="Muehling M."/>
            <person name="Daniel R."/>
        </authorList>
    </citation>
    <scope>NUCLEOTIDE SEQUENCE</scope>
</reference>
<evidence type="ECO:0000313" key="2">
    <source>
        <dbReference type="EMBL" id="OIQ87006.1"/>
    </source>
</evidence>
<feature type="region of interest" description="Disordered" evidence="1">
    <location>
        <begin position="93"/>
        <end position="182"/>
    </location>
</feature>
<comment type="caution">
    <text evidence="2">The sequence shown here is derived from an EMBL/GenBank/DDBJ whole genome shotgun (WGS) entry which is preliminary data.</text>
</comment>
<organism evidence="2">
    <name type="scientific">mine drainage metagenome</name>
    <dbReference type="NCBI Taxonomy" id="410659"/>
    <lineage>
        <taxon>unclassified sequences</taxon>
        <taxon>metagenomes</taxon>
        <taxon>ecological metagenomes</taxon>
    </lineage>
</organism>
<name>A0A1J5QTP3_9ZZZZ</name>
<protein>
    <submittedName>
        <fullName evidence="2">Uncharacterized protein</fullName>
    </submittedName>
</protein>
<feature type="region of interest" description="Disordered" evidence="1">
    <location>
        <begin position="1"/>
        <end position="33"/>
    </location>
</feature>
<sequence>MPGFSRVSRRAVARTGKAADRARRRCPTRGMGSAWPERVSQACLRATASRRYRSCDRWRHQYDSTACPISPKRSWPKVSLTRSDGRSWARLGHRAQSGLANKRPSTSGREAKLQAAQASKPGVGDRSIRADGCDSTRPTGPPSTGLKVGAGRGCLSVQRGDSGYRRRDPAGSGGRRLGRRNDKRRLEVGVCHLSWLRGPASNAG</sequence>
<gene>
    <name evidence="2" type="ORF">GALL_311310</name>
</gene>
<dbReference type="EMBL" id="MLJW01000446">
    <property type="protein sequence ID" value="OIQ87006.1"/>
    <property type="molecule type" value="Genomic_DNA"/>
</dbReference>
<proteinExistence type="predicted"/>
<accession>A0A1J5QTP3</accession>
<dbReference type="AlphaFoldDB" id="A0A1J5QTP3"/>